<reference evidence="14 16" key="2">
    <citation type="submission" date="2016-11" db="EMBL/GenBank/DDBJ databases">
        <authorList>
            <person name="Klemetsen T."/>
        </authorList>
    </citation>
    <scope>NUCLEOTIDE SEQUENCE [LARGE SCALE GENOMIC DNA]</scope>
    <source>
        <strain evidence="14">MT 2528</strain>
    </source>
</reference>
<sequence length="828" mass="95216">MQSKIVELKHKAKLFNQLRLDRALSIMDDNGREVTAILPLLLHCNHPNLPVYLDAPVPQGICLFTPDEQQQDYLTSLNVALDDDKCATCSPIYSLYAMGSTGSIGQNWRSDLDIWVCHDPAMSDEDAQFLEQKCTLITAWAETLNVEVNFFLIAEDKFRKVNNAVMTKESCGSAQHFLLLDEFYRSALRIAGKPSLWHILPVEFDNHYDDYVDQLVADGVLDRNEWVDLGGFPCIPAEEYFGSALWQLYKGIDSPYKAVLKTLLMEAYSAEYPNNHLLSQIMKENFQLASSQHLELSHDTYYQILVKVTAYLENIGDTARLDLLRRCFYLKMFSGNCANEKHASPEWHRTSVADVIREWGWHPDRIAHLDNRDNWKIEQVQEAHPELLDAMMKGYRNLIGFARRNNISESINPADIGILSRKLYAAFESLPGKVTFINPQISPDLSEKQLSFVQVPDGRFNNSGWYLYNSSLEPMQIVGRKPLEHNGYLSKLVAWSYFNGLMTDKTQVEIFNQDSDMNSDVLNSFCKDLKNKFPIQAKPASNQALSRPCEIRDLSIFLNLEYDPTNHWGGRIIEFDTNTSDVFSFGDCKACLVGSIDLIYRNSWNEVRTLHFSGQERIVDALTTIMGKMHQDATEPDSIKVFCYSLHFRGLIRHSFERLVRDCISTRLQRDKDQIVKMLTISDDRFGIYFERRGVSIRKLETSLDLYNHISERKLEQMPLRIDKTTTAEGTPLAVESHSSEGLVQFFFENYKNGFNVYIVDEANRVETYQHLSGNKDELIKGVHRFYTNSQEESRNEGTFANFNLPQFYDIVHSENKELEVIPYVSSK</sequence>
<name>A0A1K9ZXA5_9GAMM</name>
<dbReference type="GO" id="GO:0006171">
    <property type="term" value="P:cAMP biosynthetic process"/>
    <property type="evidence" value="ECO:0007669"/>
    <property type="project" value="UniProtKB-KW"/>
</dbReference>
<feature type="domain" description="Adenylate cyclase class-I N-terminal" evidence="13">
    <location>
        <begin position="6"/>
        <end position="197"/>
    </location>
</feature>
<dbReference type="PROSITE" id="PS01092">
    <property type="entry name" value="ADENYLATE_CYCLASE_1_1"/>
    <property type="match status" value="1"/>
</dbReference>
<evidence type="ECO:0000313" key="17">
    <source>
        <dbReference type="Proteomes" id="UP000183794"/>
    </source>
</evidence>
<evidence type="ECO:0000256" key="1">
    <source>
        <dbReference type="ARBA" id="ARBA00001593"/>
    </source>
</evidence>
<evidence type="ECO:0000256" key="11">
    <source>
        <dbReference type="RuleBase" id="RU000604"/>
    </source>
</evidence>
<dbReference type="InterPro" id="IPR024686">
    <property type="entry name" value="Adenylate_cyclase_1_CS"/>
</dbReference>
<evidence type="ECO:0000256" key="7">
    <source>
        <dbReference type="ARBA" id="ARBA00022741"/>
    </source>
</evidence>
<proteinExistence type="inferred from homology"/>
<dbReference type="EMBL" id="FPLJ01000059">
    <property type="protein sequence ID" value="SGY93734.1"/>
    <property type="molecule type" value="Genomic_DNA"/>
</dbReference>
<evidence type="ECO:0000256" key="2">
    <source>
        <dbReference type="ARBA" id="ARBA00004496"/>
    </source>
</evidence>
<evidence type="ECO:0000313" key="15">
    <source>
        <dbReference type="EMBL" id="SGZ04939.1"/>
    </source>
</evidence>
<dbReference type="PROSITE" id="PS01093">
    <property type="entry name" value="ADENYLATE_CYCLASE_1_2"/>
    <property type="match status" value="1"/>
</dbReference>
<dbReference type="Pfam" id="PF12633">
    <property type="entry name" value="Adenyl_cycl_N"/>
    <property type="match status" value="1"/>
</dbReference>
<dbReference type="PIRSF" id="PIRSF001444">
    <property type="entry name" value="Adenylate_cycl"/>
    <property type="match status" value="1"/>
</dbReference>
<evidence type="ECO:0000256" key="4">
    <source>
        <dbReference type="ARBA" id="ARBA00012201"/>
    </source>
</evidence>
<dbReference type="Proteomes" id="UP000183794">
    <property type="component" value="Unassembled WGS sequence"/>
</dbReference>
<keyword evidence="7" id="KW-0547">Nucleotide-binding</keyword>
<keyword evidence="16" id="KW-1185">Reference proteome</keyword>
<dbReference type="GeneID" id="61296471"/>
<evidence type="ECO:0000256" key="8">
    <source>
        <dbReference type="ARBA" id="ARBA00022840"/>
    </source>
</evidence>
<evidence type="ECO:0000259" key="13">
    <source>
        <dbReference type="Pfam" id="PF12633"/>
    </source>
</evidence>
<keyword evidence="6" id="KW-0963">Cytoplasm</keyword>
<comment type="similarity">
    <text evidence="3 12">Belongs to the adenylyl cyclase class-1 family.</text>
</comment>
<dbReference type="GO" id="GO:0005524">
    <property type="term" value="F:ATP binding"/>
    <property type="evidence" value="ECO:0007669"/>
    <property type="project" value="UniProtKB-KW"/>
</dbReference>
<comment type="subcellular location">
    <subcellularLocation>
        <location evidence="2 11">Cytoplasm</location>
    </subcellularLocation>
</comment>
<keyword evidence="10 11" id="KW-0456">Lyase</keyword>
<dbReference type="RefSeq" id="WP_075472469.1">
    <property type="nucleotide sequence ID" value="NZ_CAWQZC010000103.1"/>
</dbReference>
<evidence type="ECO:0000256" key="10">
    <source>
        <dbReference type="ARBA" id="ARBA00023239"/>
    </source>
</evidence>
<dbReference type="Pfam" id="PF01295">
    <property type="entry name" value="Adenylate_cycl"/>
    <property type="match status" value="1"/>
</dbReference>
<dbReference type="InterPro" id="IPR024685">
    <property type="entry name" value="Adenylate_cyclase_1_N"/>
</dbReference>
<evidence type="ECO:0000256" key="3">
    <source>
        <dbReference type="ARBA" id="ARBA00007901"/>
    </source>
</evidence>
<dbReference type="PANTHER" id="PTHR38760">
    <property type="entry name" value="ADENYLATE CYCLASE"/>
    <property type="match status" value="1"/>
</dbReference>
<protein>
    <recommendedName>
        <fullName evidence="5 11">Adenylate cyclase</fullName>
        <ecNumber evidence="4 11">4.6.1.1</ecNumber>
    </recommendedName>
</protein>
<dbReference type="GO" id="GO:0004016">
    <property type="term" value="F:adenylate cyclase activity"/>
    <property type="evidence" value="ECO:0007669"/>
    <property type="project" value="UniProtKB-EC"/>
</dbReference>
<dbReference type="EMBL" id="FPLD01000073">
    <property type="protein sequence ID" value="SGZ04939.1"/>
    <property type="molecule type" value="Genomic_DNA"/>
</dbReference>
<accession>A0A1K9ZXA5</accession>
<evidence type="ECO:0000256" key="6">
    <source>
        <dbReference type="ARBA" id="ARBA00022490"/>
    </source>
</evidence>
<dbReference type="InterPro" id="IPR000274">
    <property type="entry name" value="Adenylate_cyclase_1"/>
</dbReference>
<evidence type="ECO:0000313" key="14">
    <source>
        <dbReference type="EMBL" id="SGY93734.1"/>
    </source>
</evidence>
<dbReference type="AlphaFoldDB" id="A0A1K9ZXA5"/>
<dbReference type="EC" id="4.6.1.1" evidence="4 11"/>
<keyword evidence="9 11" id="KW-0115">cAMP biosynthesis</keyword>
<evidence type="ECO:0000256" key="5">
    <source>
        <dbReference type="ARBA" id="ARBA00021420"/>
    </source>
</evidence>
<evidence type="ECO:0000256" key="12">
    <source>
        <dbReference type="RuleBase" id="RU004184"/>
    </source>
</evidence>
<organism evidence="15 17">
    <name type="scientific">Moritella viscosa</name>
    <dbReference type="NCBI Taxonomy" id="80854"/>
    <lineage>
        <taxon>Bacteria</taxon>
        <taxon>Pseudomonadati</taxon>
        <taxon>Pseudomonadota</taxon>
        <taxon>Gammaproteobacteria</taxon>
        <taxon>Alteromonadales</taxon>
        <taxon>Moritellaceae</taxon>
        <taxon>Moritella</taxon>
    </lineage>
</organism>
<dbReference type="PANTHER" id="PTHR38760:SF1">
    <property type="entry name" value="ADENYLATE CYCLASE"/>
    <property type="match status" value="1"/>
</dbReference>
<dbReference type="GO" id="GO:0005737">
    <property type="term" value="C:cytoplasm"/>
    <property type="evidence" value="ECO:0007669"/>
    <property type="project" value="UniProtKB-SubCell"/>
</dbReference>
<keyword evidence="8" id="KW-0067">ATP-binding</keyword>
<evidence type="ECO:0000313" key="16">
    <source>
        <dbReference type="Proteomes" id="UP000182660"/>
    </source>
</evidence>
<gene>
    <name evidence="14" type="ORF">MT2528_2631</name>
    <name evidence="15" type="ORF">NVI5450_2844</name>
</gene>
<comment type="catalytic activity">
    <reaction evidence="1 11">
        <text>ATP = 3',5'-cyclic AMP + diphosphate</text>
        <dbReference type="Rhea" id="RHEA:15389"/>
        <dbReference type="ChEBI" id="CHEBI:30616"/>
        <dbReference type="ChEBI" id="CHEBI:33019"/>
        <dbReference type="ChEBI" id="CHEBI:58165"/>
        <dbReference type="EC" id="4.6.1.1"/>
    </reaction>
</comment>
<dbReference type="Proteomes" id="UP000182660">
    <property type="component" value="Unassembled WGS sequence"/>
</dbReference>
<reference evidence="15 17" key="1">
    <citation type="submission" date="2016-11" db="EMBL/GenBank/DDBJ databases">
        <authorList>
            <person name="Jaros S."/>
            <person name="Januszkiewicz K."/>
            <person name="Wedrychowicz H."/>
        </authorList>
    </citation>
    <scope>NUCLEOTIDE SEQUENCE [LARGE SCALE GENOMIC DNA]</scope>
    <source>
        <strain evidence="15">NVI 5450</strain>
    </source>
</reference>
<dbReference type="NCBIfam" id="NF006978">
    <property type="entry name" value="PRK09450.1-2"/>
    <property type="match status" value="1"/>
</dbReference>
<dbReference type="OrthoDB" id="5571448at2"/>
<evidence type="ECO:0000256" key="9">
    <source>
        <dbReference type="ARBA" id="ARBA00022998"/>
    </source>
</evidence>